<dbReference type="InterPro" id="IPR015917">
    <property type="entry name" value="Pept_C14A"/>
</dbReference>
<name>A0ABP1PFZ7_XYLVO</name>
<dbReference type="InterPro" id="IPR029030">
    <property type="entry name" value="Caspase-like_dom_sf"/>
</dbReference>
<dbReference type="InterPro" id="IPR011600">
    <property type="entry name" value="Pept_C14_caspase"/>
</dbReference>
<feature type="domain" description="Caspase family p10" evidence="7">
    <location>
        <begin position="214"/>
        <end position="308"/>
    </location>
</feature>
<organism evidence="9 10">
    <name type="scientific">Xylocopa violacea</name>
    <name type="common">Violet carpenter bee</name>
    <name type="synonym">Apis violacea</name>
    <dbReference type="NCBI Taxonomy" id="135666"/>
    <lineage>
        <taxon>Eukaryota</taxon>
        <taxon>Metazoa</taxon>
        <taxon>Ecdysozoa</taxon>
        <taxon>Arthropoda</taxon>
        <taxon>Hexapoda</taxon>
        <taxon>Insecta</taxon>
        <taxon>Pterygota</taxon>
        <taxon>Neoptera</taxon>
        <taxon>Endopterygota</taxon>
        <taxon>Hymenoptera</taxon>
        <taxon>Apocrita</taxon>
        <taxon>Aculeata</taxon>
        <taxon>Apoidea</taxon>
        <taxon>Anthophila</taxon>
        <taxon>Apidae</taxon>
        <taxon>Xylocopa</taxon>
        <taxon>Xylocopa</taxon>
    </lineage>
</organism>
<keyword evidence="3" id="KW-0378">Hydrolase</keyword>
<keyword evidence="2" id="KW-0645">Protease</keyword>
<evidence type="ECO:0000256" key="3">
    <source>
        <dbReference type="ARBA" id="ARBA00022801"/>
    </source>
</evidence>
<dbReference type="PROSITE" id="PS01122">
    <property type="entry name" value="CASPASE_CYS"/>
    <property type="match status" value="1"/>
</dbReference>
<dbReference type="InterPro" id="IPR001309">
    <property type="entry name" value="Pept_C14_p20"/>
</dbReference>
<evidence type="ECO:0000256" key="4">
    <source>
        <dbReference type="ARBA" id="ARBA00022807"/>
    </source>
</evidence>
<evidence type="ECO:0000313" key="10">
    <source>
        <dbReference type="Proteomes" id="UP001642520"/>
    </source>
</evidence>
<evidence type="ECO:0000313" key="9">
    <source>
        <dbReference type="EMBL" id="CAL7952151.1"/>
    </source>
</evidence>
<reference evidence="9 10" key="1">
    <citation type="submission" date="2024-08" db="EMBL/GenBank/DDBJ databases">
        <authorList>
            <person name="Will J Nash"/>
            <person name="Angela Man"/>
            <person name="Seanna McTaggart"/>
            <person name="Kendall Baker"/>
            <person name="Tom Barker"/>
            <person name="Leah Catchpole"/>
            <person name="Alex Durrant"/>
            <person name="Karim Gharbi"/>
            <person name="Naomi Irish"/>
            <person name="Gemy Kaithakottil"/>
            <person name="Debby Ku"/>
            <person name="Aaliyah Providence"/>
            <person name="Felix Shaw"/>
            <person name="David Swarbreck"/>
            <person name="Chris Watkins"/>
            <person name="Ann M. McCartney"/>
            <person name="Giulio Formenti"/>
            <person name="Alice Mouton"/>
            <person name="Noel Vella"/>
            <person name="Bjorn M von Reumont"/>
            <person name="Adriana Vella"/>
            <person name="Wilfried Haerty"/>
        </authorList>
    </citation>
    <scope>NUCLEOTIDE SEQUENCE [LARGE SCALE GENOMIC DNA]</scope>
</reference>
<dbReference type="InterPro" id="IPR002138">
    <property type="entry name" value="Pept_C14_p10"/>
</dbReference>
<evidence type="ECO:0000256" key="6">
    <source>
        <dbReference type="RuleBase" id="RU003971"/>
    </source>
</evidence>
<evidence type="ECO:0000256" key="2">
    <source>
        <dbReference type="ARBA" id="ARBA00022670"/>
    </source>
</evidence>
<accession>A0ABP1PFZ7</accession>
<dbReference type="InterPro" id="IPR033139">
    <property type="entry name" value="Caspase_cys_AS"/>
</dbReference>
<evidence type="ECO:0000259" key="8">
    <source>
        <dbReference type="PROSITE" id="PS50208"/>
    </source>
</evidence>
<comment type="caution">
    <text evidence="9">The sequence shown here is derived from an EMBL/GenBank/DDBJ whole genome shotgun (WGS) entry which is preliminary data.</text>
</comment>
<dbReference type="CDD" id="cd00032">
    <property type="entry name" value="CASc"/>
    <property type="match status" value="1"/>
</dbReference>
<dbReference type="PROSITE" id="PS50208">
    <property type="entry name" value="CASPASE_P20"/>
    <property type="match status" value="1"/>
</dbReference>
<dbReference type="PANTHER" id="PTHR10454">
    <property type="entry name" value="CASPASE"/>
    <property type="match status" value="1"/>
</dbReference>
<evidence type="ECO:0000259" key="7">
    <source>
        <dbReference type="PROSITE" id="PS50207"/>
    </source>
</evidence>
<dbReference type="Pfam" id="PF00656">
    <property type="entry name" value="Peptidase_C14"/>
    <property type="match status" value="1"/>
</dbReference>
<dbReference type="PRINTS" id="PR00376">
    <property type="entry name" value="IL1BCENZYME"/>
</dbReference>
<protein>
    <recommendedName>
        <fullName evidence="11">Caspase-3</fullName>
    </recommendedName>
</protein>
<dbReference type="Gene3D" id="3.40.50.1460">
    <property type="match status" value="1"/>
</dbReference>
<comment type="similarity">
    <text evidence="1 6">Belongs to the peptidase C14A family.</text>
</comment>
<dbReference type="PROSITE" id="PS01121">
    <property type="entry name" value="CASPASE_HIS"/>
    <property type="match status" value="1"/>
</dbReference>
<dbReference type="PROSITE" id="PS50207">
    <property type="entry name" value="CASPASE_P10"/>
    <property type="match status" value="1"/>
</dbReference>
<dbReference type="EMBL" id="CAXAJV020001301">
    <property type="protein sequence ID" value="CAL7952151.1"/>
    <property type="molecule type" value="Genomic_DNA"/>
</dbReference>
<dbReference type="SUPFAM" id="SSF52129">
    <property type="entry name" value="Caspase-like"/>
    <property type="match status" value="1"/>
</dbReference>
<keyword evidence="5" id="KW-0865">Zymogen</keyword>
<evidence type="ECO:0008006" key="11">
    <source>
        <dbReference type="Google" id="ProtNLM"/>
    </source>
</evidence>
<keyword evidence="4" id="KW-0788">Thiol protease</keyword>
<sequence length="309" mass="35144">MKRRQSYSQTDEPIINDEIDSNVFVDSTKCSKKDSSTNSDIIENTAVGDLPTTSRNKIAQFHTPRDSSKYEMKLNRRGICLILNQVHFEDHNDRSASEVDENTIQVTFTQLGFEVRIKRDLTFASISEVMGKLTREDHSDCDCISIFVLSHGEDNGKIYAKDMPYPLITIFTSLTNCISLAGKPKLFFIQACRGTSKDNGIKGRDIGIDANDNIYYTIPAFADFLFCYSSMDGYYSFNDPDKGSWYIQTLCRTIDELWKDTDLLRILVIAGRNVALNYTSKHNKESKNNSKQVPCVCSTLLRDLYFTPK</sequence>
<keyword evidence="10" id="KW-1185">Reference proteome</keyword>
<dbReference type="SMART" id="SM00115">
    <property type="entry name" value="CASc"/>
    <property type="match status" value="1"/>
</dbReference>
<dbReference type="InterPro" id="IPR002398">
    <property type="entry name" value="Pept_C14"/>
</dbReference>
<evidence type="ECO:0000256" key="5">
    <source>
        <dbReference type="ARBA" id="ARBA00023145"/>
    </source>
</evidence>
<dbReference type="InterPro" id="IPR016129">
    <property type="entry name" value="Caspase_his_AS"/>
</dbReference>
<dbReference type="PANTHER" id="PTHR10454:SF232">
    <property type="entry name" value="AT03047P-RELATED"/>
    <property type="match status" value="1"/>
</dbReference>
<feature type="domain" description="Caspase family p20" evidence="8">
    <location>
        <begin position="76"/>
        <end position="196"/>
    </location>
</feature>
<proteinExistence type="inferred from homology"/>
<evidence type="ECO:0000256" key="1">
    <source>
        <dbReference type="ARBA" id="ARBA00010134"/>
    </source>
</evidence>
<gene>
    <name evidence="9" type="ORF">XYLVIOL_LOCUS10909</name>
</gene>
<dbReference type="Proteomes" id="UP001642520">
    <property type="component" value="Unassembled WGS sequence"/>
</dbReference>